<keyword evidence="2" id="KW-1185">Reference proteome</keyword>
<evidence type="ECO:0000313" key="2">
    <source>
        <dbReference type="Proteomes" id="UP001058271"/>
    </source>
</evidence>
<organism evidence="1 2">
    <name type="scientific">Dactylosporangium roseum</name>
    <dbReference type="NCBI Taxonomy" id="47989"/>
    <lineage>
        <taxon>Bacteria</taxon>
        <taxon>Bacillati</taxon>
        <taxon>Actinomycetota</taxon>
        <taxon>Actinomycetes</taxon>
        <taxon>Micromonosporales</taxon>
        <taxon>Micromonosporaceae</taxon>
        <taxon>Dactylosporangium</taxon>
    </lineage>
</organism>
<dbReference type="EMBL" id="CP073721">
    <property type="protein sequence ID" value="UWZ34211.1"/>
    <property type="molecule type" value="Genomic_DNA"/>
</dbReference>
<proteinExistence type="predicted"/>
<sequence>MAVEGTWTLSIDTPIGEQKAVLVLHRAGDRLTGPLDYRGTRLEVTDGMVSGDEARWTVVKTLNMPLRANVRVAFTVTVEGDRMRGEANAGRFGTFDVTGTRG</sequence>
<name>A0ABY5YWT1_9ACTN</name>
<accession>A0ABY5YWT1</accession>
<dbReference type="RefSeq" id="WP_260723513.1">
    <property type="nucleotide sequence ID" value="NZ_BAAABS010000025.1"/>
</dbReference>
<protein>
    <submittedName>
        <fullName evidence="1">Uncharacterized protein</fullName>
    </submittedName>
</protein>
<reference evidence="1" key="1">
    <citation type="submission" date="2021-04" db="EMBL/GenBank/DDBJ databases">
        <title>Biosynthetic gene clusters of Dactylosporangioum roseum.</title>
        <authorList>
            <person name="Hartkoorn R.C."/>
            <person name="Beaudoing E."/>
            <person name="Hot D."/>
            <person name="Moureu S."/>
        </authorList>
    </citation>
    <scope>NUCLEOTIDE SEQUENCE</scope>
    <source>
        <strain evidence="1">NRRL B-16295</strain>
    </source>
</reference>
<dbReference type="Proteomes" id="UP001058271">
    <property type="component" value="Chromosome"/>
</dbReference>
<gene>
    <name evidence="1" type="ORF">Drose_23535</name>
</gene>
<evidence type="ECO:0000313" key="1">
    <source>
        <dbReference type="EMBL" id="UWZ34211.1"/>
    </source>
</evidence>